<reference evidence="2 4" key="2">
    <citation type="submission" date="2020-07" db="EMBL/GenBank/DDBJ databases">
        <title>Sequencing the genomes of 1000 actinobacteria strains.</title>
        <authorList>
            <person name="Klenk H.-P."/>
        </authorList>
    </citation>
    <scope>NUCLEOTIDE SEQUENCE [LARGE SCALE GENOMIC DNA]</scope>
    <source>
        <strain evidence="2 4">DSM 10309</strain>
    </source>
</reference>
<dbReference type="Proteomes" id="UP000522688">
    <property type="component" value="Unassembled WGS sequence"/>
</dbReference>
<dbReference type="InterPro" id="IPR011659">
    <property type="entry name" value="WD40"/>
</dbReference>
<proteinExistence type="predicted"/>
<dbReference type="EMBL" id="JACGWW010000001">
    <property type="protein sequence ID" value="MBA8812167.1"/>
    <property type="molecule type" value="Genomic_DNA"/>
</dbReference>
<evidence type="ECO:0000313" key="3">
    <source>
        <dbReference type="Proteomes" id="UP000321154"/>
    </source>
</evidence>
<protein>
    <submittedName>
        <fullName evidence="2">Tol biopolymer transport system component</fullName>
    </submittedName>
</protein>
<name>A0A7W3JFZ7_9MICO</name>
<gene>
    <name evidence="2" type="ORF">FB463_000391</name>
    <name evidence="1" type="ORF">FFA01_20440</name>
</gene>
<keyword evidence="3" id="KW-1185">Reference proteome</keyword>
<dbReference type="AlphaFoldDB" id="A0A7W3JFZ7"/>
<dbReference type="Proteomes" id="UP000321154">
    <property type="component" value="Unassembled WGS sequence"/>
</dbReference>
<dbReference type="SUPFAM" id="SSF82171">
    <property type="entry name" value="DPP6 N-terminal domain-like"/>
    <property type="match status" value="1"/>
</dbReference>
<dbReference type="Pfam" id="PF07676">
    <property type="entry name" value="PD40"/>
    <property type="match status" value="3"/>
</dbReference>
<evidence type="ECO:0000313" key="2">
    <source>
        <dbReference type="EMBL" id="MBA8812167.1"/>
    </source>
</evidence>
<dbReference type="OrthoDB" id="262125at2"/>
<dbReference type="Gene3D" id="2.120.10.30">
    <property type="entry name" value="TolB, C-terminal domain"/>
    <property type="match status" value="1"/>
</dbReference>
<sequence length="319" mass="34196">MPRTLLPGQRCRVLIVDPATGATEIVFESRTVLVEAPNWSPDGRWLVVNGDGLLWRLPSDARGVDETALEAVPMGDVPEINNDHVIAPDQRTVVVSSRDGHLYEVPWGGVDAGRTARRITRDHPAGRNHKNYLHGVSPDGSTLSVIVGALPAPVADPEEARSGWRTNVTLVATADGATAAVTDDEHPDDGAGFSPDGVWLWFNSERASGGVAGHAQLFRARLDGADAVQITDDERVNWFPHVSPDGRTLLYVSFEPGTLGHPENRDVVLRTLPLGDDGLPVPGSTPHDVRALFGGQGTINVPCWAPDSTRFACADYPLA</sequence>
<comment type="caution">
    <text evidence="2">The sequence shown here is derived from an EMBL/GenBank/DDBJ whole genome shotgun (WGS) entry which is preliminary data.</text>
</comment>
<dbReference type="RefSeq" id="WP_146855741.1">
    <property type="nucleotide sequence ID" value="NZ_BAAAHR010000002.1"/>
</dbReference>
<accession>A0A7W3JFZ7</accession>
<organism evidence="2 4">
    <name type="scientific">Frigoribacterium faeni</name>
    <dbReference type="NCBI Taxonomy" id="145483"/>
    <lineage>
        <taxon>Bacteria</taxon>
        <taxon>Bacillati</taxon>
        <taxon>Actinomycetota</taxon>
        <taxon>Actinomycetes</taxon>
        <taxon>Micrococcales</taxon>
        <taxon>Microbacteriaceae</taxon>
        <taxon>Frigoribacterium</taxon>
    </lineage>
</organism>
<evidence type="ECO:0000313" key="1">
    <source>
        <dbReference type="EMBL" id="GEK83735.1"/>
    </source>
</evidence>
<reference evidence="1 3" key="1">
    <citation type="submission" date="2019-07" db="EMBL/GenBank/DDBJ databases">
        <title>Whole genome shotgun sequence of Frigoribacterium faeni NBRC 103066.</title>
        <authorList>
            <person name="Hosoyama A."/>
            <person name="Uohara A."/>
            <person name="Ohji S."/>
            <person name="Ichikawa N."/>
        </authorList>
    </citation>
    <scope>NUCLEOTIDE SEQUENCE [LARGE SCALE GENOMIC DNA]</scope>
    <source>
        <strain evidence="1 3">NBRC 103066</strain>
    </source>
</reference>
<dbReference type="InterPro" id="IPR011042">
    <property type="entry name" value="6-blade_b-propeller_TolB-like"/>
</dbReference>
<dbReference type="EMBL" id="BJUV01000019">
    <property type="protein sequence ID" value="GEK83735.1"/>
    <property type="molecule type" value="Genomic_DNA"/>
</dbReference>
<evidence type="ECO:0000313" key="4">
    <source>
        <dbReference type="Proteomes" id="UP000522688"/>
    </source>
</evidence>